<dbReference type="InterPro" id="IPR023299">
    <property type="entry name" value="ATPase_P-typ_cyto_dom_N"/>
</dbReference>
<keyword evidence="4 12" id="KW-0479">Metal-binding</keyword>
<comment type="caution">
    <text evidence="14">The sequence shown here is derived from an EMBL/GenBank/DDBJ whole genome shotgun (WGS) entry which is preliminary data.</text>
</comment>
<feature type="transmembrane region" description="Helical" evidence="12">
    <location>
        <begin position="96"/>
        <end position="114"/>
    </location>
</feature>
<dbReference type="PROSITE" id="PS01047">
    <property type="entry name" value="HMA_1"/>
    <property type="match status" value="1"/>
</dbReference>
<dbReference type="Gene3D" id="3.40.50.1000">
    <property type="entry name" value="HAD superfamily/HAD-like"/>
    <property type="match status" value="1"/>
</dbReference>
<dbReference type="InterPro" id="IPR018303">
    <property type="entry name" value="ATPase_P-typ_P_site"/>
</dbReference>
<evidence type="ECO:0000313" key="15">
    <source>
        <dbReference type="Proteomes" id="UP000281708"/>
    </source>
</evidence>
<evidence type="ECO:0000256" key="7">
    <source>
        <dbReference type="ARBA" id="ARBA00022967"/>
    </source>
</evidence>
<dbReference type="OrthoDB" id="7059309at2"/>
<evidence type="ECO:0000256" key="5">
    <source>
        <dbReference type="ARBA" id="ARBA00022741"/>
    </source>
</evidence>
<sequence length="712" mass="73378">MSETRERSHVDLRVEGMTCASCVSHVENKLNGLPGVQASVNLATASASVDYDPTHADPDALIAAVDETGYRASVPAADARGEDLEAANGTQLLRRLLVAAPATVVVVALTMTPLGDHAWAQWTALVLTLPVVLGAGWIFHRAALVNARHGTSTMDTLVSLGTLAALGWSVVSLLRGEGHLYLEVAATVTTFLLLGHWLEARAKSSAGAALRELLSLGARDAVVVAPDGSEHHVPVDRLDVGATVLVRPGEQVPADGVVVEGSSAVDESLVTGESLPVDKAVGDEVVGSTVNADGRLVVRVTRVGADTVLARIASVVERAQAGKAPVQRLADRVSAVFVPVVLAIAVLTLAGWLLTGQPVDDAFTAAVAVLVIACPCALGLATPTALLVGTGRAARLGIVIRRAEVLETARRIDTVLLDKTGTLTTGEMTVHDVTALDDDALRLAAALEASSEHPLARAVASYTDPAGARVEGFANQPGFGVTGRVEGHAVTVTRTDGDLPDPLAQAVEHASRSGRTAVLVRVDDVPQAVLEIGDALREESAAAVADLRELGLQVRLLTGDHAAVAQQVAAATGIDEVVAGVRPEGKLEEVQRLQQQGHVVAMVGDGVNDAAALAAADLAVAMGSGSAVAIETADITLVRGSVAQLGQALRLSRRTLRVIRQNLGWAFGYNVLGIPLAAAGLLNPMVAGAAMAASSVCVVANSLRLRRHAARP</sequence>
<comment type="similarity">
    <text evidence="2 12">Belongs to the cation transport ATPase (P-type) (TC 3.A.3) family. Type IB subfamily.</text>
</comment>
<dbReference type="InterPro" id="IPR023298">
    <property type="entry name" value="ATPase_P-typ_TM_dom_sf"/>
</dbReference>
<feature type="transmembrane region" description="Helical" evidence="12">
    <location>
        <begin position="685"/>
        <end position="703"/>
    </location>
</feature>
<accession>A0A3L8NZG8</accession>
<evidence type="ECO:0000256" key="2">
    <source>
        <dbReference type="ARBA" id="ARBA00006024"/>
    </source>
</evidence>
<dbReference type="InterPro" id="IPR006121">
    <property type="entry name" value="HMA_dom"/>
</dbReference>
<evidence type="ECO:0000256" key="10">
    <source>
        <dbReference type="ARBA" id="ARBA00049360"/>
    </source>
</evidence>
<evidence type="ECO:0000256" key="8">
    <source>
        <dbReference type="ARBA" id="ARBA00022989"/>
    </source>
</evidence>
<proteinExistence type="inferred from homology"/>
<dbReference type="InterPro" id="IPR036412">
    <property type="entry name" value="HAD-like_sf"/>
</dbReference>
<keyword evidence="7" id="KW-1278">Translocase</keyword>
<comment type="subcellular location">
    <subcellularLocation>
        <location evidence="1">Cell membrane</location>
        <topology evidence="1">Multi-pass membrane protein</topology>
    </subcellularLocation>
</comment>
<dbReference type="Pfam" id="PF00122">
    <property type="entry name" value="E1-E2_ATPase"/>
    <property type="match status" value="1"/>
</dbReference>
<organism evidence="14 15">
    <name type="scientific">Nocardioides mangrovicus</name>
    <dbReference type="NCBI Taxonomy" id="2478913"/>
    <lineage>
        <taxon>Bacteria</taxon>
        <taxon>Bacillati</taxon>
        <taxon>Actinomycetota</taxon>
        <taxon>Actinomycetes</taxon>
        <taxon>Propionibacteriales</taxon>
        <taxon>Nocardioidaceae</taxon>
        <taxon>Nocardioides</taxon>
    </lineage>
</organism>
<keyword evidence="6 12" id="KW-0067">ATP-binding</keyword>
<feature type="transmembrane region" description="Helical" evidence="12">
    <location>
        <begin position="366"/>
        <end position="388"/>
    </location>
</feature>
<dbReference type="PROSITE" id="PS00154">
    <property type="entry name" value="ATPASE_E1_E2"/>
    <property type="match status" value="1"/>
</dbReference>
<evidence type="ECO:0000313" key="14">
    <source>
        <dbReference type="EMBL" id="RLV47689.1"/>
    </source>
</evidence>
<dbReference type="PRINTS" id="PR00119">
    <property type="entry name" value="CATATPASE"/>
</dbReference>
<gene>
    <name evidence="14" type="ORF">D9V37_16170</name>
</gene>
<dbReference type="Gene3D" id="2.70.150.10">
    <property type="entry name" value="Calcium-transporting ATPase, cytoplasmic transduction domain A"/>
    <property type="match status" value="1"/>
</dbReference>
<reference evidence="14 15" key="1">
    <citation type="submission" date="2018-10" db="EMBL/GenBank/DDBJ databases">
        <title>Marmoricola sp. 4Q3S-7 whole genome shotgun sequence.</title>
        <authorList>
            <person name="Li F."/>
        </authorList>
    </citation>
    <scope>NUCLEOTIDE SEQUENCE [LARGE SCALE GENOMIC DNA]</scope>
    <source>
        <strain evidence="14 15">4Q3S-7</strain>
    </source>
</reference>
<dbReference type="RefSeq" id="WP_121807196.1">
    <property type="nucleotide sequence ID" value="NZ_RDBE01000010.1"/>
</dbReference>
<dbReference type="Proteomes" id="UP000281708">
    <property type="component" value="Unassembled WGS sequence"/>
</dbReference>
<feature type="transmembrane region" description="Helical" evidence="12">
    <location>
        <begin position="120"/>
        <end position="144"/>
    </location>
</feature>
<dbReference type="InterPro" id="IPR017969">
    <property type="entry name" value="Heavy-metal-associated_CS"/>
</dbReference>
<evidence type="ECO:0000256" key="4">
    <source>
        <dbReference type="ARBA" id="ARBA00022723"/>
    </source>
</evidence>
<keyword evidence="5 12" id="KW-0547">Nucleotide-binding</keyword>
<feature type="transmembrane region" description="Helical" evidence="12">
    <location>
        <begin position="662"/>
        <end position="679"/>
    </location>
</feature>
<dbReference type="NCBIfam" id="TIGR01494">
    <property type="entry name" value="ATPase_P-type"/>
    <property type="match status" value="1"/>
</dbReference>
<dbReference type="CDD" id="cd02094">
    <property type="entry name" value="P-type_ATPase_Cu-like"/>
    <property type="match status" value="1"/>
</dbReference>
<keyword evidence="12" id="KW-1003">Cell membrane</keyword>
<dbReference type="InterPro" id="IPR008250">
    <property type="entry name" value="ATPase_P-typ_transduc_dom_A_sf"/>
</dbReference>
<dbReference type="SUPFAM" id="SSF56784">
    <property type="entry name" value="HAD-like"/>
    <property type="match status" value="1"/>
</dbReference>
<comment type="catalytic activity">
    <reaction evidence="10">
        <text>ATP + H2O = ADP + phosphate + H(+)</text>
        <dbReference type="Rhea" id="RHEA:13065"/>
        <dbReference type="ChEBI" id="CHEBI:15377"/>
        <dbReference type="ChEBI" id="CHEBI:15378"/>
        <dbReference type="ChEBI" id="CHEBI:30616"/>
        <dbReference type="ChEBI" id="CHEBI:43474"/>
        <dbReference type="ChEBI" id="CHEBI:456216"/>
    </reaction>
</comment>
<dbReference type="PROSITE" id="PS50846">
    <property type="entry name" value="HMA_2"/>
    <property type="match status" value="1"/>
</dbReference>
<dbReference type="InterPro" id="IPR059000">
    <property type="entry name" value="ATPase_P-type_domA"/>
</dbReference>
<dbReference type="PANTHER" id="PTHR43520:SF8">
    <property type="entry name" value="P-TYPE CU(+) TRANSPORTER"/>
    <property type="match status" value="1"/>
</dbReference>
<evidence type="ECO:0000256" key="11">
    <source>
        <dbReference type="ARBA" id="ARBA00074171"/>
    </source>
</evidence>
<keyword evidence="9 12" id="KW-0472">Membrane</keyword>
<keyword evidence="15" id="KW-1185">Reference proteome</keyword>
<evidence type="ECO:0000256" key="12">
    <source>
        <dbReference type="RuleBase" id="RU362081"/>
    </source>
</evidence>
<dbReference type="GO" id="GO:0055070">
    <property type="term" value="P:copper ion homeostasis"/>
    <property type="evidence" value="ECO:0007669"/>
    <property type="project" value="TreeGrafter"/>
</dbReference>
<dbReference type="SUPFAM" id="SSF81653">
    <property type="entry name" value="Calcium ATPase, transduction domain A"/>
    <property type="match status" value="1"/>
</dbReference>
<dbReference type="InterPro" id="IPR027256">
    <property type="entry name" value="P-typ_ATPase_IB"/>
</dbReference>
<dbReference type="NCBIfam" id="TIGR01525">
    <property type="entry name" value="ATPase-IB_hvy"/>
    <property type="match status" value="1"/>
</dbReference>
<dbReference type="GO" id="GO:0043682">
    <property type="term" value="F:P-type divalent copper transporter activity"/>
    <property type="evidence" value="ECO:0007669"/>
    <property type="project" value="TreeGrafter"/>
</dbReference>
<evidence type="ECO:0000256" key="9">
    <source>
        <dbReference type="ARBA" id="ARBA00023136"/>
    </source>
</evidence>
<dbReference type="SUPFAM" id="SSF81665">
    <property type="entry name" value="Calcium ATPase, transmembrane domain M"/>
    <property type="match status" value="1"/>
</dbReference>
<evidence type="ECO:0000256" key="6">
    <source>
        <dbReference type="ARBA" id="ARBA00022840"/>
    </source>
</evidence>
<evidence type="ECO:0000256" key="3">
    <source>
        <dbReference type="ARBA" id="ARBA00022692"/>
    </source>
</evidence>
<dbReference type="GO" id="GO:0005507">
    <property type="term" value="F:copper ion binding"/>
    <property type="evidence" value="ECO:0007669"/>
    <property type="project" value="TreeGrafter"/>
</dbReference>
<dbReference type="Gene3D" id="3.30.70.100">
    <property type="match status" value="1"/>
</dbReference>
<evidence type="ECO:0000259" key="13">
    <source>
        <dbReference type="PROSITE" id="PS50846"/>
    </source>
</evidence>
<dbReference type="SUPFAM" id="SSF55008">
    <property type="entry name" value="HMA, heavy metal-associated domain"/>
    <property type="match status" value="1"/>
</dbReference>
<dbReference type="PANTHER" id="PTHR43520">
    <property type="entry name" value="ATP7, ISOFORM B"/>
    <property type="match status" value="1"/>
</dbReference>
<evidence type="ECO:0000256" key="1">
    <source>
        <dbReference type="ARBA" id="ARBA00004651"/>
    </source>
</evidence>
<dbReference type="GO" id="GO:0005886">
    <property type="term" value="C:plasma membrane"/>
    <property type="evidence" value="ECO:0007669"/>
    <property type="project" value="UniProtKB-SubCell"/>
</dbReference>
<dbReference type="GO" id="GO:0016887">
    <property type="term" value="F:ATP hydrolysis activity"/>
    <property type="evidence" value="ECO:0007669"/>
    <property type="project" value="InterPro"/>
</dbReference>
<protein>
    <recommendedName>
        <fullName evidence="11">Cation-transporting P-type ATPase B</fullName>
    </recommendedName>
</protein>
<dbReference type="EMBL" id="RDBE01000010">
    <property type="protein sequence ID" value="RLV47689.1"/>
    <property type="molecule type" value="Genomic_DNA"/>
</dbReference>
<dbReference type="FunFam" id="2.70.150.10:FF:000002">
    <property type="entry name" value="Copper-transporting ATPase 1, putative"/>
    <property type="match status" value="1"/>
</dbReference>
<dbReference type="InterPro" id="IPR036163">
    <property type="entry name" value="HMA_dom_sf"/>
</dbReference>
<dbReference type="Pfam" id="PF00702">
    <property type="entry name" value="Hydrolase"/>
    <property type="match status" value="1"/>
</dbReference>
<name>A0A3L8NZG8_9ACTN</name>
<dbReference type="NCBIfam" id="TIGR01511">
    <property type="entry name" value="ATPase-IB1_Cu"/>
    <property type="match status" value="1"/>
</dbReference>
<dbReference type="Pfam" id="PF00403">
    <property type="entry name" value="HMA"/>
    <property type="match status" value="1"/>
</dbReference>
<feature type="domain" description="HMA" evidence="13">
    <location>
        <begin position="8"/>
        <end position="73"/>
    </location>
</feature>
<dbReference type="InterPro" id="IPR001757">
    <property type="entry name" value="P_typ_ATPase"/>
</dbReference>
<feature type="transmembrane region" description="Helical" evidence="12">
    <location>
        <begin position="333"/>
        <end position="354"/>
    </location>
</feature>
<dbReference type="PRINTS" id="PR00943">
    <property type="entry name" value="CUATPASE"/>
</dbReference>
<dbReference type="AlphaFoldDB" id="A0A3L8NZG8"/>
<dbReference type="InterPro" id="IPR023214">
    <property type="entry name" value="HAD_sf"/>
</dbReference>
<dbReference type="FunFam" id="3.30.70.100:FF:000005">
    <property type="entry name" value="Copper-exporting P-type ATPase A"/>
    <property type="match status" value="1"/>
</dbReference>
<keyword evidence="8 12" id="KW-1133">Transmembrane helix</keyword>
<dbReference type="CDD" id="cd00371">
    <property type="entry name" value="HMA"/>
    <property type="match status" value="1"/>
</dbReference>
<keyword evidence="3 12" id="KW-0812">Transmembrane</keyword>
<dbReference type="GO" id="GO:0005524">
    <property type="term" value="F:ATP binding"/>
    <property type="evidence" value="ECO:0007669"/>
    <property type="project" value="UniProtKB-UniRule"/>
</dbReference>
<dbReference type="Gene3D" id="3.40.1110.10">
    <property type="entry name" value="Calcium-transporting ATPase, cytoplasmic domain N"/>
    <property type="match status" value="1"/>
</dbReference>